<dbReference type="GeneID" id="19306224"/>
<dbReference type="RefSeq" id="XP_007867190.1">
    <property type="nucleotide sequence ID" value="XM_007868999.1"/>
</dbReference>
<dbReference type="InterPro" id="IPR020846">
    <property type="entry name" value="MFS_dom"/>
</dbReference>
<organism evidence="9 10">
    <name type="scientific">Gloeophyllum trabeum (strain ATCC 11539 / FP-39264 / Madison 617)</name>
    <name type="common">Brown rot fungus</name>
    <dbReference type="NCBI Taxonomy" id="670483"/>
    <lineage>
        <taxon>Eukaryota</taxon>
        <taxon>Fungi</taxon>
        <taxon>Dikarya</taxon>
        <taxon>Basidiomycota</taxon>
        <taxon>Agaricomycotina</taxon>
        <taxon>Agaricomycetes</taxon>
        <taxon>Gloeophyllales</taxon>
        <taxon>Gloeophyllaceae</taxon>
        <taxon>Gloeophyllum</taxon>
    </lineage>
</organism>
<dbReference type="Proteomes" id="UP000030669">
    <property type="component" value="Unassembled WGS sequence"/>
</dbReference>
<dbReference type="InterPro" id="IPR011701">
    <property type="entry name" value="MFS"/>
</dbReference>
<feature type="transmembrane region" description="Helical" evidence="7">
    <location>
        <begin position="342"/>
        <end position="363"/>
    </location>
</feature>
<proteinExistence type="inferred from homology"/>
<dbReference type="OrthoDB" id="413079at2759"/>
<evidence type="ECO:0000256" key="3">
    <source>
        <dbReference type="ARBA" id="ARBA00022448"/>
    </source>
</evidence>
<dbReference type="EMBL" id="KB469304">
    <property type="protein sequence ID" value="EPQ54037.1"/>
    <property type="molecule type" value="Genomic_DNA"/>
</dbReference>
<feature type="transmembrane region" description="Helical" evidence="7">
    <location>
        <begin position="20"/>
        <end position="40"/>
    </location>
</feature>
<dbReference type="OMA" id="NDPPRNK"/>
<evidence type="ECO:0000256" key="5">
    <source>
        <dbReference type="ARBA" id="ARBA00022989"/>
    </source>
</evidence>
<evidence type="ECO:0000256" key="1">
    <source>
        <dbReference type="ARBA" id="ARBA00004127"/>
    </source>
</evidence>
<dbReference type="KEGG" id="gtr:GLOTRDRAFT_43838"/>
<sequence length="369" mass="39480">MGATGAILPYVEKAYGLNYAQVSALFICQFIGYIGAAFSVGPVSRRIGHGPTLILAVTLGIVGSVLNAAQQVSFVPMCLGFLLFGFGFAAELSLFNAYFALLSKPLIYTGFLHGVFGLGAFASPLVATAMVTRGAPYHFFYMTCLGMSVPTLALAWFSFRKLRSLPQRPADIISTGQRHGLREALNSRAVWTLALFMMFYVGAEESIGGWIVSFVLNVRHGSPHSASWVASSFYLGIAIGRMVLPSLNVVMGERRAVFIYLSLAIALEAVGWAVPIYSSTAVATALVGVAISTFYTAGIVMGSYLIPSRLHADAFSLMSSIGQSGSAFFPLIIGIIATKKGIWVVEPFVVALFCASGVMWFLAPRKTLN</sequence>
<feature type="transmembrane region" description="Helical" evidence="7">
    <location>
        <begin position="74"/>
        <end position="99"/>
    </location>
</feature>
<dbReference type="GO" id="GO:0022857">
    <property type="term" value="F:transmembrane transporter activity"/>
    <property type="evidence" value="ECO:0007669"/>
    <property type="project" value="InterPro"/>
</dbReference>
<protein>
    <submittedName>
        <fullName evidence="9">MFS general substrate transporter</fullName>
    </submittedName>
</protein>
<evidence type="ECO:0000313" key="10">
    <source>
        <dbReference type="Proteomes" id="UP000030669"/>
    </source>
</evidence>
<dbReference type="InterPro" id="IPR051788">
    <property type="entry name" value="MFS_Transporter"/>
</dbReference>
<comment type="similarity">
    <text evidence="2">Belongs to the major facilitator superfamily.</text>
</comment>
<keyword evidence="10" id="KW-1185">Reference proteome</keyword>
<feature type="transmembrane region" description="Helical" evidence="7">
    <location>
        <begin position="139"/>
        <end position="159"/>
    </location>
</feature>
<feature type="transmembrane region" description="Helical" evidence="7">
    <location>
        <begin position="225"/>
        <end position="244"/>
    </location>
</feature>
<evidence type="ECO:0000256" key="6">
    <source>
        <dbReference type="ARBA" id="ARBA00023136"/>
    </source>
</evidence>
<feature type="domain" description="Major facilitator superfamily (MFS) profile" evidence="8">
    <location>
        <begin position="190"/>
        <end position="369"/>
    </location>
</feature>
<accession>S7Q3C3</accession>
<name>S7Q3C3_GLOTA</name>
<keyword evidence="5 7" id="KW-1133">Transmembrane helix</keyword>
<evidence type="ECO:0000256" key="7">
    <source>
        <dbReference type="SAM" id="Phobius"/>
    </source>
</evidence>
<dbReference type="FunFam" id="1.20.1250.20:FF:000286">
    <property type="entry name" value="MFS efflux transporter"/>
    <property type="match status" value="1"/>
</dbReference>
<dbReference type="SUPFAM" id="SSF103473">
    <property type="entry name" value="MFS general substrate transporter"/>
    <property type="match status" value="1"/>
</dbReference>
<reference evidence="9 10" key="1">
    <citation type="journal article" date="2012" name="Science">
        <title>The Paleozoic origin of enzymatic lignin decomposition reconstructed from 31 fungal genomes.</title>
        <authorList>
            <person name="Floudas D."/>
            <person name="Binder M."/>
            <person name="Riley R."/>
            <person name="Barry K."/>
            <person name="Blanchette R.A."/>
            <person name="Henrissat B."/>
            <person name="Martinez A.T."/>
            <person name="Otillar R."/>
            <person name="Spatafora J.W."/>
            <person name="Yadav J.S."/>
            <person name="Aerts A."/>
            <person name="Benoit I."/>
            <person name="Boyd A."/>
            <person name="Carlson A."/>
            <person name="Copeland A."/>
            <person name="Coutinho P.M."/>
            <person name="de Vries R.P."/>
            <person name="Ferreira P."/>
            <person name="Findley K."/>
            <person name="Foster B."/>
            <person name="Gaskell J."/>
            <person name="Glotzer D."/>
            <person name="Gorecki P."/>
            <person name="Heitman J."/>
            <person name="Hesse C."/>
            <person name="Hori C."/>
            <person name="Igarashi K."/>
            <person name="Jurgens J.A."/>
            <person name="Kallen N."/>
            <person name="Kersten P."/>
            <person name="Kohler A."/>
            <person name="Kuees U."/>
            <person name="Kumar T.K.A."/>
            <person name="Kuo A."/>
            <person name="LaButti K."/>
            <person name="Larrondo L.F."/>
            <person name="Lindquist E."/>
            <person name="Ling A."/>
            <person name="Lombard V."/>
            <person name="Lucas S."/>
            <person name="Lundell T."/>
            <person name="Martin R."/>
            <person name="McLaughlin D.J."/>
            <person name="Morgenstern I."/>
            <person name="Morin E."/>
            <person name="Murat C."/>
            <person name="Nagy L.G."/>
            <person name="Nolan M."/>
            <person name="Ohm R.A."/>
            <person name="Patyshakuliyeva A."/>
            <person name="Rokas A."/>
            <person name="Ruiz-Duenas F.J."/>
            <person name="Sabat G."/>
            <person name="Salamov A."/>
            <person name="Samejima M."/>
            <person name="Schmutz J."/>
            <person name="Slot J.C."/>
            <person name="St John F."/>
            <person name="Stenlid J."/>
            <person name="Sun H."/>
            <person name="Sun S."/>
            <person name="Syed K."/>
            <person name="Tsang A."/>
            <person name="Wiebenga A."/>
            <person name="Young D."/>
            <person name="Pisabarro A."/>
            <person name="Eastwood D.C."/>
            <person name="Martin F."/>
            <person name="Cullen D."/>
            <person name="Grigoriev I.V."/>
            <person name="Hibbett D.S."/>
        </authorList>
    </citation>
    <scope>NUCLEOTIDE SEQUENCE [LARGE SCALE GENOMIC DNA]</scope>
    <source>
        <strain evidence="9 10">ATCC 11539</strain>
    </source>
</reference>
<keyword evidence="6 7" id="KW-0472">Membrane</keyword>
<feature type="transmembrane region" description="Helical" evidence="7">
    <location>
        <begin position="106"/>
        <end position="127"/>
    </location>
</feature>
<feature type="transmembrane region" description="Helical" evidence="7">
    <location>
        <begin position="189"/>
        <end position="213"/>
    </location>
</feature>
<dbReference type="Pfam" id="PF07690">
    <property type="entry name" value="MFS_1"/>
    <property type="match status" value="1"/>
</dbReference>
<evidence type="ECO:0000313" key="9">
    <source>
        <dbReference type="EMBL" id="EPQ54037.1"/>
    </source>
</evidence>
<dbReference type="PROSITE" id="PS50850">
    <property type="entry name" value="MFS"/>
    <property type="match status" value="1"/>
</dbReference>
<dbReference type="InterPro" id="IPR036259">
    <property type="entry name" value="MFS_trans_sf"/>
</dbReference>
<evidence type="ECO:0000256" key="2">
    <source>
        <dbReference type="ARBA" id="ARBA00008335"/>
    </source>
</evidence>
<feature type="transmembrane region" description="Helical" evidence="7">
    <location>
        <begin position="52"/>
        <end position="68"/>
    </location>
</feature>
<dbReference type="GO" id="GO:0016020">
    <property type="term" value="C:membrane"/>
    <property type="evidence" value="ECO:0007669"/>
    <property type="project" value="TreeGrafter"/>
</dbReference>
<feature type="transmembrane region" description="Helical" evidence="7">
    <location>
        <begin position="283"/>
        <end position="307"/>
    </location>
</feature>
<dbReference type="Gene3D" id="1.20.1250.20">
    <property type="entry name" value="MFS general substrate transporter like domains"/>
    <property type="match status" value="2"/>
</dbReference>
<feature type="transmembrane region" description="Helical" evidence="7">
    <location>
        <begin position="256"/>
        <end position="277"/>
    </location>
</feature>
<comment type="subcellular location">
    <subcellularLocation>
        <location evidence="1">Endomembrane system</location>
        <topology evidence="1">Multi-pass membrane protein</topology>
    </subcellularLocation>
</comment>
<dbReference type="AlphaFoldDB" id="S7Q3C3"/>
<dbReference type="PANTHER" id="PTHR23514">
    <property type="entry name" value="BYPASS OF STOP CODON PROTEIN 6"/>
    <property type="match status" value="1"/>
</dbReference>
<keyword evidence="4 7" id="KW-0812">Transmembrane</keyword>
<dbReference type="eggNOG" id="ENOG502QQA7">
    <property type="taxonomic scope" value="Eukaryota"/>
</dbReference>
<evidence type="ECO:0000256" key="4">
    <source>
        <dbReference type="ARBA" id="ARBA00022692"/>
    </source>
</evidence>
<evidence type="ECO:0000259" key="8">
    <source>
        <dbReference type="PROSITE" id="PS50850"/>
    </source>
</evidence>
<dbReference type="PANTHER" id="PTHR23514:SF3">
    <property type="entry name" value="BYPASS OF STOP CODON PROTEIN 6"/>
    <property type="match status" value="1"/>
</dbReference>
<dbReference type="GO" id="GO:0012505">
    <property type="term" value="C:endomembrane system"/>
    <property type="evidence" value="ECO:0007669"/>
    <property type="project" value="UniProtKB-SubCell"/>
</dbReference>
<feature type="transmembrane region" description="Helical" evidence="7">
    <location>
        <begin position="314"/>
        <end position="336"/>
    </location>
</feature>
<keyword evidence="3" id="KW-0813">Transport</keyword>
<gene>
    <name evidence="9" type="ORF">GLOTRDRAFT_43838</name>
</gene>
<dbReference type="HOGENOM" id="CLU_021993_3_1_1"/>